<feature type="domain" description="HTH tetR-type" evidence="5">
    <location>
        <begin position="13"/>
        <end position="73"/>
    </location>
</feature>
<dbReference type="RefSeq" id="WP_184790116.1">
    <property type="nucleotide sequence ID" value="NZ_BONT01000081.1"/>
</dbReference>
<dbReference type="EMBL" id="JACHGT010000012">
    <property type="protein sequence ID" value="MBB6037281.1"/>
    <property type="molecule type" value="Genomic_DNA"/>
</dbReference>
<name>A0A841FIX6_9ACTN</name>
<dbReference type="PROSITE" id="PS50977">
    <property type="entry name" value="HTH_TETR_2"/>
    <property type="match status" value="1"/>
</dbReference>
<keyword evidence="1" id="KW-0805">Transcription regulation</keyword>
<comment type="caution">
    <text evidence="6">The sequence shown here is derived from an EMBL/GenBank/DDBJ whole genome shotgun (WGS) entry which is preliminary data.</text>
</comment>
<gene>
    <name evidence="6" type="ORF">HNR73_005157</name>
</gene>
<evidence type="ECO:0000256" key="1">
    <source>
        <dbReference type="ARBA" id="ARBA00023015"/>
    </source>
</evidence>
<keyword evidence="3" id="KW-0804">Transcription</keyword>
<dbReference type="PRINTS" id="PR00455">
    <property type="entry name" value="HTHTETR"/>
</dbReference>
<dbReference type="GO" id="GO:0003700">
    <property type="term" value="F:DNA-binding transcription factor activity"/>
    <property type="evidence" value="ECO:0007669"/>
    <property type="project" value="TreeGrafter"/>
</dbReference>
<evidence type="ECO:0000256" key="3">
    <source>
        <dbReference type="ARBA" id="ARBA00023163"/>
    </source>
</evidence>
<dbReference type="InterPro" id="IPR050109">
    <property type="entry name" value="HTH-type_TetR-like_transc_reg"/>
</dbReference>
<dbReference type="Gene3D" id="1.10.357.10">
    <property type="entry name" value="Tetracycline Repressor, domain 2"/>
    <property type="match status" value="1"/>
</dbReference>
<accession>A0A841FIX6</accession>
<dbReference type="Pfam" id="PF00440">
    <property type="entry name" value="TetR_N"/>
    <property type="match status" value="1"/>
</dbReference>
<protein>
    <submittedName>
        <fullName evidence="6">AcrR family transcriptional regulator</fullName>
    </submittedName>
</protein>
<proteinExistence type="predicted"/>
<evidence type="ECO:0000259" key="5">
    <source>
        <dbReference type="PROSITE" id="PS50977"/>
    </source>
</evidence>
<dbReference type="AlphaFoldDB" id="A0A841FIX6"/>
<keyword evidence="7" id="KW-1185">Reference proteome</keyword>
<dbReference type="InterPro" id="IPR009057">
    <property type="entry name" value="Homeodomain-like_sf"/>
</dbReference>
<evidence type="ECO:0000313" key="7">
    <source>
        <dbReference type="Proteomes" id="UP000548476"/>
    </source>
</evidence>
<evidence type="ECO:0000313" key="6">
    <source>
        <dbReference type="EMBL" id="MBB6037281.1"/>
    </source>
</evidence>
<dbReference type="GO" id="GO:0000976">
    <property type="term" value="F:transcription cis-regulatory region binding"/>
    <property type="evidence" value="ECO:0007669"/>
    <property type="project" value="TreeGrafter"/>
</dbReference>
<sequence>MVGEVTLRERKKIRTRRALVDAATRLFAEKGYAETTVAEIAAEAEVSTKTFFNYFPSKEEVLFADTAQRMSLALRIIAEPEPGETAPALLLRMTDHIIGLIRDDALDIGVPTARLRIKLVNSEPALQGRAQQLIINGQLHLARALADVYPEIDEITAAGMVGAFLGAAQATVIASLNRGDDIEVAIDAGRVAIAMVLRGLDGVL</sequence>
<dbReference type="PANTHER" id="PTHR30055:SF234">
    <property type="entry name" value="HTH-TYPE TRANSCRIPTIONAL REGULATOR BETI"/>
    <property type="match status" value="1"/>
</dbReference>
<reference evidence="6 7" key="1">
    <citation type="submission" date="2020-08" db="EMBL/GenBank/DDBJ databases">
        <title>Genomic Encyclopedia of Type Strains, Phase IV (KMG-IV): sequencing the most valuable type-strain genomes for metagenomic binning, comparative biology and taxonomic classification.</title>
        <authorList>
            <person name="Goeker M."/>
        </authorList>
    </citation>
    <scope>NUCLEOTIDE SEQUENCE [LARGE SCALE GENOMIC DNA]</scope>
    <source>
        <strain evidence="6 7">YIM 65646</strain>
    </source>
</reference>
<evidence type="ECO:0000256" key="2">
    <source>
        <dbReference type="ARBA" id="ARBA00023125"/>
    </source>
</evidence>
<evidence type="ECO:0000256" key="4">
    <source>
        <dbReference type="PROSITE-ProRule" id="PRU00335"/>
    </source>
</evidence>
<dbReference type="Proteomes" id="UP000548476">
    <property type="component" value="Unassembled WGS sequence"/>
</dbReference>
<keyword evidence="2 4" id="KW-0238">DNA-binding</keyword>
<dbReference type="InterPro" id="IPR001647">
    <property type="entry name" value="HTH_TetR"/>
</dbReference>
<dbReference type="SUPFAM" id="SSF46689">
    <property type="entry name" value="Homeodomain-like"/>
    <property type="match status" value="1"/>
</dbReference>
<feature type="DNA-binding region" description="H-T-H motif" evidence="4">
    <location>
        <begin position="36"/>
        <end position="55"/>
    </location>
</feature>
<dbReference type="PANTHER" id="PTHR30055">
    <property type="entry name" value="HTH-TYPE TRANSCRIPTIONAL REGULATOR RUTR"/>
    <property type="match status" value="1"/>
</dbReference>
<organism evidence="6 7">
    <name type="scientific">Phytomonospora endophytica</name>
    <dbReference type="NCBI Taxonomy" id="714109"/>
    <lineage>
        <taxon>Bacteria</taxon>
        <taxon>Bacillati</taxon>
        <taxon>Actinomycetota</taxon>
        <taxon>Actinomycetes</taxon>
        <taxon>Micromonosporales</taxon>
        <taxon>Micromonosporaceae</taxon>
        <taxon>Phytomonospora</taxon>
    </lineage>
</organism>